<reference evidence="1" key="3">
    <citation type="submission" date="2018-07" db="EMBL/GenBank/DDBJ databases">
        <title>WGS assembly of Glycine max.</title>
        <authorList>
            <person name="Schmutz J."/>
            <person name="Cannon S."/>
            <person name="Schlueter J."/>
            <person name="Ma J."/>
            <person name="Mitros T."/>
            <person name="Nelson W."/>
            <person name="Hyten D."/>
            <person name="Song Q."/>
            <person name="Thelen J."/>
            <person name="Cheng J."/>
            <person name="Xu D."/>
            <person name="Hellsten U."/>
            <person name="May G."/>
            <person name="Yu Y."/>
            <person name="Sakurai T."/>
            <person name="Umezawa T."/>
            <person name="Bhattacharyya M."/>
            <person name="Sandhu D."/>
            <person name="Valliyodan B."/>
            <person name="Lindquist E."/>
            <person name="Peto M."/>
            <person name="Grant D."/>
            <person name="Shu S."/>
            <person name="Goodstein D."/>
            <person name="Barry K."/>
            <person name="Futrell-Griggs M."/>
            <person name="Abernathy B."/>
            <person name="Du J."/>
            <person name="Tian Z."/>
            <person name="Zhu L."/>
            <person name="Gill N."/>
            <person name="Joshi T."/>
            <person name="Libault M."/>
            <person name="Sethuraman A."/>
            <person name="Zhang X."/>
            <person name="Shinozaki K."/>
            <person name="Nguyen H."/>
            <person name="Wing R."/>
            <person name="Cregan P."/>
            <person name="Specht J."/>
            <person name="Grimwood J."/>
            <person name="Rokhsar D."/>
            <person name="Stacey G."/>
            <person name="Shoemaker R."/>
            <person name="Jackson S."/>
        </authorList>
    </citation>
    <scope>NUCLEOTIDE SEQUENCE</scope>
    <source>
        <tissue evidence="1">Callus</tissue>
    </source>
</reference>
<dbReference type="EnsemblPlants" id="KRH52000">
    <property type="protein sequence ID" value="KRH52000"/>
    <property type="gene ID" value="GLYMA_06G040200"/>
</dbReference>
<gene>
    <name evidence="1" type="ORF">GLYMA_06G040200</name>
</gene>
<organism evidence="1">
    <name type="scientific">Glycine max</name>
    <name type="common">Soybean</name>
    <name type="synonym">Glycine hispida</name>
    <dbReference type="NCBI Taxonomy" id="3847"/>
    <lineage>
        <taxon>Eukaryota</taxon>
        <taxon>Viridiplantae</taxon>
        <taxon>Streptophyta</taxon>
        <taxon>Embryophyta</taxon>
        <taxon>Tracheophyta</taxon>
        <taxon>Spermatophyta</taxon>
        <taxon>Magnoliopsida</taxon>
        <taxon>eudicotyledons</taxon>
        <taxon>Gunneridae</taxon>
        <taxon>Pentapetalae</taxon>
        <taxon>rosids</taxon>
        <taxon>fabids</taxon>
        <taxon>Fabales</taxon>
        <taxon>Fabaceae</taxon>
        <taxon>Papilionoideae</taxon>
        <taxon>50 kb inversion clade</taxon>
        <taxon>NPAAA clade</taxon>
        <taxon>indigoferoid/millettioid clade</taxon>
        <taxon>Phaseoleae</taxon>
        <taxon>Glycine</taxon>
        <taxon>Glycine subgen. Soja</taxon>
    </lineage>
</organism>
<evidence type="ECO:0000313" key="2">
    <source>
        <dbReference type="EnsemblPlants" id="KRH52000"/>
    </source>
</evidence>
<accession>A0A0R0JBS9</accession>
<dbReference type="Proteomes" id="UP000008827">
    <property type="component" value="Chromosome 6"/>
</dbReference>
<proteinExistence type="predicted"/>
<evidence type="ECO:0000313" key="1">
    <source>
        <dbReference type="EMBL" id="KRH52000.1"/>
    </source>
</evidence>
<reference evidence="2" key="2">
    <citation type="submission" date="2018-02" db="UniProtKB">
        <authorList>
            <consortium name="EnsemblPlants"/>
        </authorList>
    </citation>
    <scope>IDENTIFICATION</scope>
    <source>
        <strain evidence="2">Williams 82</strain>
    </source>
</reference>
<dbReference type="Gramene" id="KRH52000">
    <property type="protein sequence ID" value="KRH52000"/>
    <property type="gene ID" value="GLYMA_06G040200"/>
</dbReference>
<name>A0A0R0JBS9_SOYBN</name>
<keyword evidence="3" id="KW-1185">Reference proteome</keyword>
<reference evidence="1 2" key="1">
    <citation type="journal article" date="2010" name="Nature">
        <title>Genome sequence of the palaeopolyploid soybean.</title>
        <authorList>
            <person name="Schmutz J."/>
            <person name="Cannon S.B."/>
            <person name="Schlueter J."/>
            <person name="Ma J."/>
            <person name="Mitros T."/>
            <person name="Nelson W."/>
            <person name="Hyten D.L."/>
            <person name="Song Q."/>
            <person name="Thelen J.J."/>
            <person name="Cheng J."/>
            <person name="Xu D."/>
            <person name="Hellsten U."/>
            <person name="May G.D."/>
            <person name="Yu Y."/>
            <person name="Sakurai T."/>
            <person name="Umezawa T."/>
            <person name="Bhattacharyya M.K."/>
            <person name="Sandhu D."/>
            <person name="Valliyodan B."/>
            <person name="Lindquist E."/>
            <person name="Peto M."/>
            <person name="Grant D."/>
            <person name="Shu S."/>
            <person name="Goodstein D."/>
            <person name="Barry K."/>
            <person name="Futrell-Griggs M."/>
            <person name="Abernathy B."/>
            <person name="Du J."/>
            <person name="Tian Z."/>
            <person name="Zhu L."/>
            <person name="Gill N."/>
            <person name="Joshi T."/>
            <person name="Libault M."/>
            <person name="Sethuraman A."/>
            <person name="Zhang X.-C."/>
            <person name="Shinozaki K."/>
            <person name="Nguyen H.T."/>
            <person name="Wing R.A."/>
            <person name="Cregan P."/>
            <person name="Specht J."/>
            <person name="Grimwood J."/>
            <person name="Rokhsar D."/>
            <person name="Stacey G."/>
            <person name="Shoemaker R.C."/>
            <person name="Jackson S.A."/>
        </authorList>
    </citation>
    <scope>NUCLEOTIDE SEQUENCE [LARGE SCALE GENOMIC DNA]</scope>
    <source>
        <strain evidence="2">cv. Williams 82</strain>
        <tissue evidence="1">Callus</tissue>
    </source>
</reference>
<dbReference type="EMBL" id="CM000839">
    <property type="protein sequence ID" value="KRH52000.1"/>
    <property type="molecule type" value="Genomic_DNA"/>
</dbReference>
<dbReference type="InParanoid" id="A0A0R0JBS9"/>
<evidence type="ECO:0000313" key="3">
    <source>
        <dbReference type="Proteomes" id="UP000008827"/>
    </source>
</evidence>
<protein>
    <submittedName>
        <fullName evidence="1 2">Uncharacterized protein</fullName>
    </submittedName>
</protein>
<dbReference type="AlphaFoldDB" id="A0A0R0JBS9"/>
<sequence>MMLSCQYNSFHETSQIHSLSYLKCGTSTHLPLHTLRCGQRTGATAPAHGGDFVPARERVTNDVVRVDPRTSTQLAKPA</sequence>